<dbReference type="EMBL" id="WEHW01000028">
    <property type="protein sequence ID" value="KAB7650796.1"/>
    <property type="molecule type" value="Genomic_DNA"/>
</dbReference>
<protein>
    <submittedName>
        <fullName evidence="1">Uncharacterized protein</fullName>
    </submittedName>
</protein>
<evidence type="ECO:0000313" key="2">
    <source>
        <dbReference type="Proteomes" id="UP000469462"/>
    </source>
</evidence>
<dbReference type="RefSeq" id="WP_139688054.1">
    <property type="nucleotide sequence ID" value="NZ_WEHW01000028.1"/>
</dbReference>
<accession>A0AAI9SBC7</accession>
<organism evidence="1 2">
    <name type="scientific">Sutterella seckii</name>
    <dbReference type="NCBI Taxonomy" id="1944635"/>
    <lineage>
        <taxon>Bacteria</taxon>
        <taxon>Pseudomonadati</taxon>
        <taxon>Pseudomonadota</taxon>
        <taxon>Betaproteobacteria</taxon>
        <taxon>Burkholderiales</taxon>
        <taxon>Sutterellaceae</taxon>
        <taxon>Sutterella</taxon>
    </lineage>
</organism>
<evidence type="ECO:0000313" key="1">
    <source>
        <dbReference type="EMBL" id="KAB7650796.1"/>
    </source>
</evidence>
<comment type="caution">
    <text evidence="1">The sequence shown here is derived from an EMBL/GenBank/DDBJ whole genome shotgun (WGS) entry which is preliminary data.</text>
</comment>
<gene>
    <name evidence="1" type="ORF">GBM96_07780</name>
</gene>
<dbReference type="AlphaFoldDB" id="A0AAI9SBC7"/>
<dbReference type="Proteomes" id="UP000469462">
    <property type="component" value="Unassembled WGS sequence"/>
</dbReference>
<proteinExistence type="predicted"/>
<name>A0AAI9SBC7_9BURK</name>
<sequence length="144" mass="16353">MTKSMRIRGKGKNYRKEAIRVRRDLVRAVWELFPYAPFDAEAGRLFDWYFCFEVQGDTLARLSMPGTGMSNGAFANPCQSGQSQCLHVDFLGRTAADRIAEARYYCARMKRCIKELKAQGARKLANYPTAAEMRAKLEEKAANV</sequence>
<reference evidence="1 2" key="1">
    <citation type="submission" date="2019-10" db="EMBL/GenBank/DDBJ databases">
        <title>Genome diversity of Sutterella seckii.</title>
        <authorList>
            <person name="Chaplin A.V."/>
            <person name="Sokolova S.R."/>
            <person name="Mosin K.A."/>
            <person name="Ivanova E.L."/>
            <person name="Kochetkova T.O."/>
            <person name="Goltsov A.Y."/>
            <person name="Trofimov D.Y."/>
            <person name="Efimov B.A."/>
        </authorList>
    </citation>
    <scope>NUCLEOTIDE SEQUENCE [LARGE SCALE GENOMIC DNA]</scope>
    <source>
        <strain evidence="1 2">ASD3426</strain>
    </source>
</reference>
<keyword evidence="2" id="KW-1185">Reference proteome</keyword>